<feature type="domain" description="AIG1-type G" evidence="5">
    <location>
        <begin position="27"/>
        <end position="237"/>
    </location>
</feature>
<keyword evidence="2" id="KW-0547">Nucleotide-binding</keyword>
<dbReference type="FunFam" id="3.40.50.300:FF:000366">
    <property type="entry name" value="GTPase, IMAP family member 2"/>
    <property type="match status" value="1"/>
</dbReference>
<dbReference type="Pfam" id="PF04548">
    <property type="entry name" value="AIG1"/>
    <property type="match status" value="1"/>
</dbReference>
<evidence type="ECO:0000313" key="7">
    <source>
        <dbReference type="Proteomes" id="UP000507470"/>
    </source>
</evidence>
<accession>A0A6J8E832</accession>
<evidence type="ECO:0000313" key="6">
    <source>
        <dbReference type="EMBL" id="CAC5415792.1"/>
    </source>
</evidence>
<evidence type="ECO:0000256" key="4">
    <source>
        <dbReference type="SAM" id="Coils"/>
    </source>
</evidence>
<keyword evidence="7" id="KW-1185">Reference proteome</keyword>
<keyword evidence="4" id="KW-0175">Coiled coil</keyword>
<sequence length="315" mass="36613">MDKAPVHDKRLLKARLYRRKIMAEAPENEFRMVLIGKTGNGKSKTGNTILGQKIFPFGCDSVSLTNTCQLRNAHRFGKKISLVDTPGVFDNRNDNENVQKEIKKCIWLTCEGPHAIILCVPIGRFTNEDVETVNHFCSHFGENLTKYVIVLFTGFDNWKRDSIENSLDPGMEGFIDSLTPPLREFLSKCGNRFIEFDNTLNETSADRQVQRLLGMVEKMVRENGGSHYTNEDYQKAELELQKQIEKNKKEKEREILKMQQQMRKEIDDDLRKHYKEREQKLIRELQDIRDETKKQNWLEGVINAGMGLARSFLRI</sequence>
<dbReference type="OrthoDB" id="6099485at2759"/>
<evidence type="ECO:0000256" key="1">
    <source>
        <dbReference type="ARBA" id="ARBA00008535"/>
    </source>
</evidence>
<name>A0A6J8E832_MYTCO</name>
<dbReference type="GO" id="GO:0005525">
    <property type="term" value="F:GTP binding"/>
    <property type="evidence" value="ECO:0007669"/>
    <property type="project" value="UniProtKB-KW"/>
</dbReference>
<evidence type="ECO:0000256" key="2">
    <source>
        <dbReference type="ARBA" id="ARBA00022741"/>
    </source>
</evidence>
<dbReference type="SUPFAM" id="SSF52540">
    <property type="entry name" value="P-loop containing nucleoside triphosphate hydrolases"/>
    <property type="match status" value="1"/>
</dbReference>
<dbReference type="InterPro" id="IPR027417">
    <property type="entry name" value="P-loop_NTPase"/>
</dbReference>
<dbReference type="AlphaFoldDB" id="A0A6J8E832"/>
<dbReference type="Proteomes" id="UP000507470">
    <property type="component" value="Unassembled WGS sequence"/>
</dbReference>
<dbReference type="EMBL" id="CACVKT020008520">
    <property type="protein sequence ID" value="CAC5415792.1"/>
    <property type="molecule type" value="Genomic_DNA"/>
</dbReference>
<reference evidence="6 7" key="1">
    <citation type="submission" date="2020-06" db="EMBL/GenBank/DDBJ databases">
        <authorList>
            <person name="Li R."/>
            <person name="Bekaert M."/>
        </authorList>
    </citation>
    <scope>NUCLEOTIDE SEQUENCE [LARGE SCALE GENOMIC DNA]</scope>
    <source>
        <strain evidence="7">wild</strain>
    </source>
</reference>
<keyword evidence="3" id="KW-0342">GTP-binding</keyword>
<comment type="similarity">
    <text evidence="1">Belongs to the TRAFAC class TrmE-Era-EngA-EngB-Septin-like GTPase superfamily. AIG1/Toc34/Toc159-like paraseptin GTPase family. IAN subfamily.</text>
</comment>
<dbReference type="InterPro" id="IPR045058">
    <property type="entry name" value="GIMA/IAN/Toc"/>
</dbReference>
<evidence type="ECO:0000259" key="5">
    <source>
        <dbReference type="PROSITE" id="PS51720"/>
    </source>
</evidence>
<dbReference type="Gene3D" id="3.40.50.300">
    <property type="entry name" value="P-loop containing nucleotide triphosphate hydrolases"/>
    <property type="match status" value="1"/>
</dbReference>
<evidence type="ECO:0000256" key="3">
    <source>
        <dbReference type="ARBA" id="ARBA00023134"/>
    </source>
</evidence>
<dbReference type="InterPro" id="IPR006703">
    <property type="entry name" value="G_AIG1"/>
</dbReference>
<dbReference type="PANTHER" id="PTHR10903">
    <property type="entry name" value="GTPASE, IMAP FAMILY MEMBER-RELATED"/>
    <property type="match status" value="1"/>
</dbReference>
<dbReference type="PANTHER" id="PTHR10903:SF184">
    <property type="entry name" value="GTP-BINDING PROTEIN A"/>
    <property type="match status" value="1"/>
</dbReference>
<proteinExistence type="inferred from homology"/>
<feature type="coiled-coil region" evidence="4">
    <location>
        <begin position="230"/>
        <end position="295"/>
    </location>
</feature>
<protein>
    <recommendedName>
        <fullName evidence="5">AIG1-type G domain-containing protein</fullName>
    </recommendedName>
</protein>
<organism evidence="6 7">
    <name type="scientific">Mytilus coruscus</name>
    <name type="common">Sea mussel</name>
    <dbReference type="NCBI Taxonomy" id="42192"/>
    <lineage>
        <taxon>Eukaryota</taxon>
        <taxon>Metazoa</taxon>
        <taxon>Spiralia</taxon>
        <taxon>Lophotrochozoa</taxon>
        <taxon>Mollusca</taxon>
        <taxon>Bivalvia</taxon>
        <taxon>Autobranchia</taxon>
        <taxon>Pteriomorphia</taxon>
        <taxon>Mytilida</taxon>
        <taxon>Mytiloidea</taxon>
        <taxon>Mytilidae</taxon>
        <taxon>Mytilinae</taxon>
        <taxon>Mytilus</taxon>
    </lineage>
</organism>
<dbReference type="PROSITE" id="PS51720">
    <property type="entry name" value="G_AIG1"/>
    <property type="match status" value="1"/>
</dbReference>
<gene>
    <name evidence="6" type="ORF">MCOR_48467</name>
</gene>
<dbReference type="CDD" id="cd01852">
    <property type="entry name" value="AIG1"/>
    <property type="match status" value="1"/>
</dbReference>